<evidence type="ECO:0000313" key="2">
    <source>
        <dbReference type="EMBL" id="MCL1027977.1"/>
    </source>
</evidence>
<dbReference type="InterPro" id="IPR010546">
    <property type="entry name" value="DUF1120"/>
</dbReference>
<dbReference type="EMBL" id="JAGQDC010000002">
    <property type="protein sequence ID" value="MCL1027977.1"/>
    <property type="molecule type" value="Genomic_DNA"/>
</dbReference>
<proteinExistence type="predicted"/>
<protein>
    <submittedName>
        <fullName evidence="2">DUF1120 domain-containing protein</fullName>
    </submittedName>
</protein>
<keyword evidence="3" id="KW-1185">Reference proteome</keyword>
<dbReference type="InterPro" id="IPR036937">
    <property type="entry name" value="Adhesion_dom_fimbrial_sf"/>
</dbReference>
<dbReference type="InterPro" id="IPR008966">
    <property type="entry name" value="Adhesion_dom_sf"/>
</dbReference>
<organism evidence="2 3">
    <name type="scientific">Serratia silvae</name>
    <dbReference type="NCBI Taxonomy" id="2824122"/>
    <lineage>
        <taxon>Bacteria</taxon>
        <taxon>Pseudomonadati</taxon>
        <taxon>Pseudomonadota</taxon>
        <taxon>Gammaproteobacteria</taxon>
        <taxon>Enterobacterales</taxon>
        <taxon>Yersiniaceae</taxon>
        <taxon>Serratia</taxon>
    </lineage>
</organism>
<feature type="signal peptide" evidence="1">
    <location>
        <begin position="1"/>
        <end position="24"/>
    </location>
</feature>
<accession>A0ABT0K7Q8</accession>
<comment type="caution">
    <text evidence="2">The sequence shown here is derived from an EMBL/GenBank/DDBJ whole genome shotgun (WGS) entry which is preliminary data.</text>
</comment>
<gene>
    <name evidence="2" type="ORF">KAJ71_02795</name>
</gene>
<evidence type="ECO:0000313" key="3">
    <source>
        <dbReference type="Proteomes" id="UP001165275"/>
    </source>
</evidence>
<dbReference type="Pfam" id="PF06551">
    <property type="entry name" value="DUF1120"/>
    <property type="match status" value="1"/>
</dbReference>
<keyword evidence="1" id="KW-0732">Signal</keyword>
<dbReference type="SUPFAM" id="SSF49401">
    <property type="entry name" value="Bacterial adhesins"/>
    <property type="match status" value="1"/>
</dbReference>
<dbReference type="Proteomes" id="UP001165275">
    <property type="component" value="Unassembled WGS sequence"/>
</dbReference>
<feature type="chain" id="PRO_5046311068" evidence="1">
    <location>
        <begin position="25"/>
        <end position="232"/>
    </location>
</feature>
<dbReference type="Gene3D" id="2.60.40.1090">
    <property type="entry name" value="Fimbrial-type adhesion domain"/>
    <property type="match status" value="1"/>
</dbReference>
<dbReference type="RefSeq" id="WP_248944286.1">
    <property type="nucleotide sequence ID" value="NZ_CBCSGY010000007.1"/>
</dbReference>
<sequence>MKLFKMTALSLVFATSVASLSAMAAETAQITVKGSIVPTACSISVDGSVDFGNLTESELKGKKKEHNAYQLGYKPVNFNIQCNSSAKVALSAQADTPVTTSLTASVVSYVSDTDKTIRNDIGQLASLGLVEDKEVGYYSVVLASATLDSKSAEFISSKDGGVNWTAVSNAEGHLMYQDGSALHSWGTETSPQAATDISGVINISAAISPAIVENMKDTISFSTNTTLSLQYL</sequence>
<name>A0ABT0K7Q8_9GAMM</name>
<reference evidence="2" key="1">
    <citation type="submission" date="2021-04" db="EMBL/GenBank/DDBJ databases">
        <title>Genome sequence of Serratia sp. arafor3.</title>
        <authorList>
            <person name="Besaury L."/>
        </authorList>
    </citation>
    <scope>NUCLEOTIDE SEQUENCE</scope>
    <source>
        <strain evidence="2">Arafor3</strain>
    </source>
</reference>
<evidence type="ECO:0000256" key="1">
    <source>
        <dbReference type="SAM" id="SignalP"/>
    </source>
</evidence>